<name>A0ABV9YPY2_9PSEU</name>
<dbReference type="HAMAP" id="MF_00299">
    <property type="entry name" value="KptA"/>
    <property type="match status" value="1"/>
</dbReference>
<dbReference type="PANTHER" id="PTHR12684:SF2">
    <property type="entry name" value="TRNA 2'-PHOSPHOTRANSFERASE 1"/>
    <property type="match status" value="1"/>
</dbReference>
<protein>
    <recommendedName>
        <fullName evidence="5">Probable RNA 2'-phosphotransferase</fullName>
        <ecNumber evidence="5">2.7.1.-</ecNumber>
    </recommendedName>
</protein>
<dbReference type="Proteomes" id="UP001595947">
    <property type="component" value="Unassembled WGS sequence"/>
</dbReference>
<dbReference type="Gene3D" id="1.10.10.970">
    <property type="entry name" value="RNA 2'-phosphotransferase, Tpt1/KptA family, N-terminal domain"/>
    <property type="match status" value="1"/>
</dbReference>
<dbReference type="InterPro" id="IPR022928">
    <property type="entry name" value="RNA_2'-PTrans_KptA"/>
</dbReference>
<dbReference type="InterPro" id="IPR042081">
    <property type="entry name" value="RNA_2'-PTrans_C"/>
</dbReference>
<dbReference type="InterPro" id="IPR002745">
    <property type="entry name" value="Ptrans_KptA/Tpt1"/>
</dbReference>
<dbReference type="Gene3D" id="3.20.170.30">
    <property type="match status" value="1"/>
</dbReference>
<evidence type="ECO:0000256" key="4">
    <source>
        <dbReference type="ARBA" id="ARBA00025212"/>
    </source>
</evidence>
<accession>A0ABV9YPY2</accession>
<evidence type="ECO:0000313" key="6">
    <source>
        <dbReference type="EMBL" id="MFC5064980.1"/>
    </source>
</evidence>
<evidence type="ECO:0000256" key="5">
    <source>
        <dbReference type="HAMAP-Rule" id="MF_00299"/>
    </source>
</evidence>
<reference evidence="7" key="1">
    <citation type="journal article" date="2019" name="Int. J. Syst. Evol. Microbiol.">
        <title>The Global Catalogue of Microorganisms (GCM) 10K type strain sequencing project: providing services to taxonomists for standard genome sequencing and annotation.</title>
        <authorList>
            <consortium name="The Broad Institute Genomics Platform"/>
            <consortium name="The Broad Institute Genome Sequencing Center for Infectious Disease"/>
            <person name="Wu L."/>
            <person name="Ma J."/>
        </authorList>
    </citation>
    <scope>NUCLEOTIDE SEQUENCE [LARGE SCALE GENOMIC DNA]</scope>
    <source>
        <strain evidence="7">CGMCC 4.7093</strain>
    </source>
</reference>
<comment type="caution">
    <text evidence="6">The sequence shown here is derived from an EMBL/GenBank/DDBJ whole genome shotgun (WGS) entry which is preliminary data.</text>
</comment>
<keyword evidence="2 5" id="KW-0808">Transferase</keyword>
<comment type="similarity">
    <text evidence="1 5">Belongs to the KptA/TPT1 family.</text>
</comment>
<dbReference type="SUPFAM" id="SSF56399">
    <property type="entry name" value="ADP-ribosylation"/>
    <property type="match status" value="1"/>
</dbReference>
<proteinExistence type="inferred from homology"/>
<evidence type="ECO:0000256" key="1">
    <source>
        <dbReference type="ARBA" id="ARBA00009836"/>
    </source>
</evidence>
<comment type="function">
    <text evidence="4 5">Removes the 2'-phosphate from RNA via an intermediate in which the phosphate is ADP-ribosylated by NAD followed by a presumed transesterification to release the RNA and generate ADP-ribose 1''-2''-cyclic phosphate (APPR&gt;P). May function as an ADP-ribosylase.</text>
</comment>
<sequence length="176" mass="18948">MTDRVRLSKRMSRALRHDPARLGITLDDEGWTPLDALLRGLSAPGHPITRADVEDVVAHGSKQRYELDGDRIRARYGHSVGRVELPVADPPAVLFHGTAPATADAIAAEGLRPMGRAFVHLSSDPETAHRVGARHGGRPVVLTVAAAEAAAAGVVFRHGNEDTWLADAVPPEFIRR</sequence>
<gene>
    <name evidence="5" type="primary">kptA</name>
    <name evidence="6" type="ORF">ACFPBZ_22345</name>
</gene>
<evidence type="ECO:0000256" key="3">
    <source>
        <dbReference type="ARBA" id="ARBA00023027"/>
    </source>
</evidence>
<dbReference type="EMBL" id="JBHSIV010000029">
    <property type="protein sequence ID" value="MFC5064980.1"/>
    <property type="molecule type" value="Genomic_DNA"/>
</dbReference>
<evidence type="ECO:0000256" key="2">
    <source>
        <dbReference type="ARBA" id="ARBA00022679"/>
    </source>
</evidence>
<dbReference type="EC" id="2.7.1.-" evidence="5"/>
<dbReference type="PANTHER" id="PTHR12684">
    <property type="entry name" value="PUTATIVE PHOSPHOTRANSFERASE"/>
    <property type="match status" value="1"/>
</dbReference>
<organism evidence="6 7">
    <name type="scientific">Actinomycetospora atypica</name>
    <dbReference type="NCBI Taxonomy" id="1290095"/>
    <lineage>
        <taxon>Bacteria</taxon>
        <taxon>Bacillati</taxon>
        <taxon>Actinomycetota</taxon>
        <taxon>Actinomycetes</taxon>
        <taxon>Pseudonocardiales</taxon>
        <taxon>Pseudonocardiaceae</taxon>
        <taxon>Actinomycetospora</taxon>
    </lineage>
</organism>
<keyword evidence="7" id="KW-1185">Reference proteome</keyword>
<dbReference type="Pfam" id="PF01885">
    <property type="entry name" value="PTS_2-RNA"/>
    <property type="match status" value="1"/>
</dbReference>
<dbReference type="RefSeq" id="WP_378038319.1">
    <property type="nucleotide sequence ID" value="NZ_JBHSIV010000029.1"/>
</dbReference>
<evidence type="ECO:0000313" key="7">
    <source>
        <dbReference type="Proteomes" id="UP001595947"/>
    </source>
</evidence>
<dbReference type="InterPro" id="IPR042080">
    <property type="entry name" value="RNA_2'-PTrans_N"/>
</dbReference>
<keyword evidence="3 5" id="KW-0520">NAD</keyword>